<dbReference type="WBParaSite" id="TCONS_00015931.p1">
    <property type="protein sequence ID" value="TCONS_00015931.p1"/>
    <property type="gene ID" value="XLOC_010695"/>
</dbReference>
<dbReference type="Gene3D" id="6.10.140.390">
    <property type="match status" value="1"/>
</dbReference>
<feature type="coiled-coil region" evidence="5">
    <location>
        <begin position="300"/>
        <end position="327"/>
    </location>
</feature>
<organism evidence="7 8">
    <name type="scientific">Strongyloides stercoralis</name>
    <name type="common">Threadworm</name>
    <dbReference type="NCBI Taxonomy" id="6248"/>
    <lineage>
        <taxon>Eukaryota</taxon>
        <taxon>Metazoa</taxon>
        <taxon>Ecdysozoa</taxon>
        <taxon>Nematoda</taxon>
        <taxon>Chromadorea</taxon>
        <taxon>Rhabditida</taxon>
        <taxon>Tylenchina</taxon>
        <taxon>Panagrolaimomorpha</taxon>
        <taxon>Strongyloidoidea</taxon>
        <taxon>Strongyloididae</taxon>
        <taxon>Strongyloides</taxon>
    </lineage>
</organism>
<sequence>RNNNFSGFIIMDVDMTNDFTSIVGNRLDTIQKRKEYKEKAVKSWRYNLQFEPDKRRTPVKVDFNLNIKFAAACKASDFYDIKKYLDEGANINYVGPDGLTALHNAIIDNNCEIVKLLVESGSDVNIQDPMYWTPLHSAIEMGNLEIIQILLDNGADPSLMNSDEKLPIDLAKDDNIIDVIKNKMDELKMDIEDLRKKERQSIRSDILKWYKDHKWDEKPHPLTGCYAIHVCAAKNYLPELYALVVHKICDPNLKDFDGWTPLHGAVYWNNYDAAILLINNGADIHAKTNINENILEICDTEETKNLAKDILNDNNKLKEDIAKYELDKFQLPEEKDDISKMDDDDESLINESTNDVSLDKPKIIDETSTSNVMANNENVDRFISGIPWDRTNKLKKVENNVKLFNAINANRSNVALPNQKMTHDESESERKMISKQRRSARRSTRGITQDELKEVINTTKKKDDMLFTSSSSSYEDSLNKLPFTNSRSNVLKRSEIYNNDKNNQAEIFHKTNLTQSYTLANNQNSTLSNNCLKDTHNHCEENGYIDQNKQSHDYSTKMYKFLDTNLLPKKPISFSQSFSPTKNLSINCNKNSESNNDVKITPEVSKNFSNFTLNEDNKNDNTSIKLSTTLKNNEKDIDDEIDYKSMYLLEKEENEELKRENIKLKNENYTLKQQIDKMEQELKKSQNERDKLEQLKSENSALVRVLGKLTKEDGYKKN</sequence>
<keyword evidence="1" id="KW-0217">Developmental protein</keyword>
<dbReference type="Gene3D" id="1.25.40.20">
    <property type="entry name" value="Ankyrin repeat-containing domain"/>
    <property type="match status" value="2"/>
</dbReference>
<reference evidence="8" key="1">
    <citation type="submission" date="2024-02" db="UniProtKB">
        <authorList>
            <consortium name="WormBaseParasite"/>
        </authorList>
    </citation>
    <scope>IDENTIFICATION</scope>
</reference>
<dbReference type="AlphaFoldDB" id="A0AAF5DNS0"/>
<feature type="compositionally biased region" description="Basic residues" evidence="6">
    <location>
        <begin position="433"/>
        <end position="444"/>
    </location>
</feature>
<dbReference type="InterPro" id="IPR051226">
    <property type="entry name" value="PP1_Regulatory_Subunit"/>
</dbReference>
<evidence type="ECO:0008006" key="9">
    <source>
        <dbReference type="Google" id="ProtNLM"/>
    </source>
</evidence>
<evidence type="ECO:0000256" key="1">
    <source>
        <dbReference type="ARBA" id="ARBA00022473"/>
    </source>
</evidence>
<feature type="coiled-coil region" evidence="5">
    <location>
        <begin position="647"/>
        <end position="712"/>
    </location>
</feature>
<protein>
    <recommendedName>
        <fullName evidence="9">cGMP-dependent protein kinase interacting domain-containing protein</fullName>
    </recommendedName>
</protein>
<dbReference type="GO" id="GO:0019208">
    <property type="term" value="F:phosphatase regulator activity"/>
    <property type="evidence" value="ECO:0007669"/>
    <property type="project" value="TreeGrafter"/>
</dbReference>
<comment type="similarity">
    <text evidence="3">Belongs to the NRARP family.</text>
</comment>
<name>A0AAF5DNS0_STRER</name>
<feature type="repeat" description="ANK" evidence="4">
    <location>
        <begin position="257"/>
        <end position="289"/>
    </location>
</feature>
<dbReference type="PANTHER" id="PTHR24179:SF21">
    <property type="entry name" value="MYOSIN BINDING SUBUNIT, ISOFORM O"/>
    <property type="match status" value="1"/>
</dbReference>
<keyword evidence="2" id="KW-0677">Repeat</keyword>
<dbReference type="PANTHER" id="PTHR24179">
    <property type="entry name" value="PROTEIN PHOSPHATASE 1 REGULATORY SUBUNIT 12"/>
    <property type="match status" value="1"/>
</dbReference>
<feature type="region of interest" description="Disordered" evidence="6">
    <location>
        <begin position="419"/>
        <end position="446"/>
    </location>
</feature>
<feature type="compositionally biased region" description="Basic and acidic residues" evidence="6">
    <location>
        <begin position="421"/>
        <end position="432"/>
    </location>
</feature>
<accession>A0AAF5DNS0</accession>
<evidence type="ECO:0000313" key="7">
    <source>
        <dbReference type="Proteomes" id="UP000035681"/>
    </source>
</evidence>
<dbReference type="GO" id="GO:0004857">
    <property type="term" value="F:enzyme inhibitor activity"/>
    <property type="evidence" value="ECO:0007669"/>
    <property type="project" value="TreeGrafter"/>
</dbReference>
<evidence type="ECO:0000256" key="3">
    <source>
        <dbReference type="ARBA" id="ARBA00038386"/>
    </source>
</evidence>
<evidence type="ECO:0000256" key="5">
    <source>
        <dbReference type="SAM" id="Coils"/>
    </source>
</evidence>
<keyword evidence="4" id="KW-0040">ANK repeat</keyword>
<evidence type="ECO:0000313" key="8">
    <source>
        <dbReference type="WBParaSite" id="TCONS_00015931.p1"/>
    </source>
</evidence>
<evidence type="ECO:0000256" key="6">
    <source>
        <dbReference type="SAM" id="MobiDB-lite"/>
    </source>
</evidence>
<dbReference type="SMART" id="SM00248">
    <property type="entry name" value="ANK"/>
    <property type="match status" value="4"/>
</dbReference>
<evidence type="ECO:0000256" key="2">
    <source>
        <dbReference type="ARBA" id="ARBA00022737"/>
    </source>
</evidence>
<dbReference type="Proteomes" id="UP000035681">
    <property type="component" value="Unplaced"/>
</dbReference>
<proteinExistence type="inferred from homology"/>
<dbReference type="PROSITE" id="PS50297">
    <property type="entry name" value="ANK_REP_REGION"/>
    <property type="match status" value="3"/>
</dbReference>
<feature type="repeat" description="ANK" evidence="4">
    <location>
        <begin position="97"/>
        <end position="129"/>
    </location>
</feature>
<dbReference type="PROSITE" id="PS50088">
    <property type="entry name" value="ANK_REPEAT"/>
    <property type="match status" value="3"/>
</dbReference>
<dbReference type="Pfam" id="PF12796">
    <property type="entry name" value="Ank_2"/>
    <property type="match status" value="2"/>
</dbReference>
<feature type="coiled-coil region" evidence="5">
    <location>
        <begin position="177"/>
        <end position="204"/>
    </location>
</feature>
<keyword evidence="7" id="KW-1185">Reference proteome</keyword>
<dbReference type="GO" id="GO:0005737">
    <property type="term" value="C:cytoplasm"/>
    <property type="evidence" value="ECO:0007669"/>
    <property type="project" value="TreeGrafter"/>
</dbReference>
<dbReference type="InterPro" id="IPR002110">
    <property type="entry name" value="Ankyrin_rpt"/>
</dbReference>
<keyword evidence="5" id="KW-0175">Coiled coil</keyword>
<evidence type="ECO:0000256" key="4">
    <source>
        <dbReference type="PROSITE-ProRule" id="PRU00023"/>
    </source>
</evidence>
<dbReference type="SUPFAM" id="SSF48403">
    <property type="entry name" value="Ankyrin repeat"/>
    <property type="match status" value="1"/>
</dbReference>
<feature type="repeat" description="ANK" evidence="4">
    <location>
        <begin position="133"/>
        <end position="162"/>
    </location>
</feature>
<dbReference type="InterPro" id="IPR036770">
    <property type="entry name" value="Ankyrin_rpt-contain_sf"/>
</dbReference>